<dbReference type="SUPFAM" id="SSF51735">
    <property type="entry name" value="NAD(P)-binding Rossmann-fold domains"/>
    <property type="match status" value="1"/>
</dbReference>
<evidence type="ECO:0000313" key="2">
    <source>
        <dbReference type="Proteomes" id="UP001596050"/>
    </source>
</evidence>
<evidence type="ECO:0000313" key="1">
    <source>
        <dbReference type="EMBL" id="MFC5458917.1"/>
    </source>
</evidence>
<reference evidence="2" key="1">
    <citation type="journal article" date="2019" name="Int. J. Syst. Evol. Microbiol.">
        <title>The Global Catalogue of Microorganisms (GCM) 10K type strain sequencing project: providing services to taxonomists for standard genome sequencing and annotation.</title>
        <authorList>
            <consortium name="The Broad Institute Genomics Platform"/>
            <consortium name="The Broad Institute Genome Sequencing Center for Infectious Disease"/>
            <person name="Wu L."/>
            <person name="Ma J."/>
        </authorList>
    </citation>
    <scope>NUCLEOTIDE SEQUENCE [LARGE SCALE GENOMIC DNA]</scope>
    <source>
        <strain evidence="2">KACC 12649</strain>
    </source>
</reference>
<keyword evidence="2" id="KW-1185">Reference proteome</keyword>
<dbReference type="Gene3D" id="3.40.50.720">
    <property type="entry name" value="NAD(P)-binding Rossmann-like Domain"/>
    <property type="match status" value="1"/>
</dbReference>
<accession>A0ABW0L2C0</accession>
<protein>
    <submittedName>
        <fullName evidence="1">Uncharacterized protein</fullName>
    </submittedName>
</protein>
<dbReference type="InterPro" id="IPR036291">
    <property type="entry name" value="NAD(P)-bd_dom_sf"/>
</dbReference>
<dbReference type="EMBL" id="JBHSMU010000004">
    <property type="protein sequence ID" value="MFC5458917.1"/>
    <property type="molecule type" value="Genomic_DNA"/>
</dbReference>
<dbReference type="RefSeq" id="WP_379780237.1">
    <property type="nucleotide sequence ID" value="NZ_JBHSMU010000004.1"/>
</dbReference>
<gene>
    <name evidence="1" type="ORF">ACFPN5_03720</name>
</gene>
<proteinExistence type="predicted"/>
<organism evidence="1 2">
    <name type="scientific">Massilia niabensis</name>
    <dbReference type="NCBI Taxonomy" id="544910"/>
    <lineage>
        <taxon>Bacteria</taxon>
        <taxon>Pseudomonadati</taxon>
        <taxon>Pseudomonadota</taxon>
        <taxon>Betaproteobacteria</taxon>
        <taxon>Burkholderiales</taxon>
        <taxon>Oxalobacteraceae</taxon>
        <taxon>Telluria group</taxon>
        <taxon>Massilia</taxon>
    </lineage>
</organism>
<sequence length="121" mass="12472">MVAPGLILAPIIATACSIAPADRAAFTESLQVSFGKIVPLARAGRPSDIAASVLFFAFDGVRPVTARTLVVDSGLIVITGVDIGAVIAEGLNNSKKRAGDTETVAVGWRCRIKTPEPVTIA</sequence>
<name>A0ABW0L2C0_9BURK</name>
<dbReference type="Proteomes" id="UP001596050">
    <property type="component" value="Unassembled WGS sequence"/>
</dbReference>
<comment type="caution">
    <text evidence="1">The sequence shown here is derived from an EMBL/GenBank/DDBJ whole genome shotgun (WGS) entry which is preliminary data.</text>
</comment>